<protein>
    <submittedName>
        <fullName evidence="2">Solute-binding protein</fullName>
    </submittedName>
</protein>
<dbReference type="CDD" id="cd13519">
    <property type="entry name" value="PBP2_PEB3_AcfC"/>
    <property type="match status" value="1"/>
</dbReference>
<name>A0A965ZDJ4_9SPHI</name>
<keyword evidence="3" id="KW-1185">Reference proteome</keyword>
<gene>
    <name evidence="2" type="ORF">GSY63_00290</name>
</gene>
<evidence type="ECO:0000313" key="3">
    <source>
        <dbReference type="Proteomes" id="UP000638732"/>
    </source>
</evidence>
<dbReference type="EMBL" id="WWEO01000026">
    <property type="protein sequence ID" value="NCD67787.1"/>
    <property type="molecule type" value="Genomic_DNA"/>
</dbReference>
<dbReference type="AlphaFoldDB" id="A0A965ZDJ4"/>
<proteinExistence type="predicted"/>
<evidence type="ECO:0000313" key="2">
    <source>
        <dbReference type="EMBL" id="NCD67787.1"/>
    </source>
</evidence>
<feature type="chain" id="PRO_5037586742" evidence="1">
    <location>
        <begin position="21"/>
        <end position="247"/>
    </location>
</feature>
<reference evidence="2" key="1">
    <citation type="submission" date="2020-01" db="EMBL/GenBank/DDBJ databases">
        <authorList>
            <person name="Seo Y.L."/>
        </authorList>
    </citation>
    <scope>NUCLEOTIDE SEQUENCE</scope>
    <source>
        <strain evidence="2">R11</strain>
    </source>
</reference>
<dbReference type="Proteomes" id="UP000638732">
    <property type="component" value="Unassembled WGS sequence"/>
</dbReference>
<accession>A0A965ZDJ4</accession>
<dbReference type="Gene3D" id="3.40.190.10">
    <property type="entry name" value="Periplasmic binding protein-like II"/>
    <property type="match status" value="2"/>
</dbReference>
<keyword evidence="1" id="KW-0732">Signal</keyword>
<feature type="signal peptide" evidence="1">
    <location>
        <begin position="1"/>
        <end position="20"/>
    </location>
</feature>
<dbReference type="SUPFAM" id="SSF53850">
    <property type="entry name" value="Periplasmic binding protein-like II"/>
    <property type="match status" value="1"/>
</dbReference>
<comment type="caution">
    <text evidence="2">The sequence shown here is derived from an EMBL/GenBank/DDBJ whole genome shotgun (WGS) entry which is preliminary data.</text>
</comment>
<evidence type="ECO:0000256" key="1">
    <source>
        <dbReference type="SAM" id="SignalP"/>
    </source>
</evidence>
<sequence length="247" mass="27186">MKKYILSIAMIMAVCFATYAQTDTLHVYGPGGPLSAMQDCAKVFTAKTGIPVIVTGGPEPKWLTPAQQNADVIYGGAEYMLTQFIQTHPGMVDVGTRVELYKRRAAILVRPGNPKHIASLKDLTKRGIHILDVNGAGQFGLWEDIAGKEGLIENIQRNISGSFANTALGIDAWKKDNTYDAWITYASWHENLKGITQVVEFPASSLLYRGTPVALTTNGKQRQQSNQFVQFLQSAAGHAIFKKWGWE</sequence>
<reference evidence="2" key="2">
    <citation type="submission" date="2020-10" db="EMBL/GenBank/DDBJ databases">
        <title>Mucilaginibacter sp. nov., isolated from soil.</title>
        <authorList>
            <person name="Jeon C.O."/>
        </authorList>
    </citation>
    <scope>NUCLEOTIDE SEQUENCE</scope>
    <source>
        <strain evidence="2">R11</strain>
    </source>
</reference>
<dbReference type="RefSeq" id="WP_166091330.1">
    <property type="nucleotide sequence ID" value="NZ_WWEO01000026.1"/>
</dbReference>
<organism evidence="2 3">
    <name type="scientific">Mucilaginibacter agri</name>
    <dbReference type="NCBI Taxonomy" id="2695265"/>
    <lineage>
        <taxon>Bacteria</taxon>
        <taxon>Pseudomonadati</taxon>
        <taxon>Bacteroidota</taxon>
        <taxon>Sphingobacteriia</taxon>
        <taxon>Sphingobacteriales</taxon>
        <taxon>Sphingobacteriaceae</taxon>
        <taxon>Mucilaginibacter</taxon>
    </lineage>
</organism>
<dbReference type="Pfam" id="PF13531">
    <property type="entry name" value="SBP_bac_11"/>
    <property type="match status" value="1"/>
</dbReference>